<dbReference type="PRINTS" id="PR00081">
    <property type="entry name" value="GDHRDH"/>
</dbReference>
<organism evidence="3 4">
    <name type="scientific">Thalassobacillus cyri</name>
    <dbReference type="NCBI Taxonomy" id="571932"/>
    <lineage>
        <taxon>Bacteria</taxon>
        <taxon>Bacillati</taxon>
        <taxon>Bacillota</taxon>
        <taxon>Bacilli</taxon>
        <taxon>Bacillales</taxon>
        <taxon>Bacillaceae</taxon>
        <taxon>Thalassobacillus</taxon>
    </lineage>
</organism>
<dbReference type="InterPro" id="IPR051122">
    <property type="entry name" value="SDR_DHRS6-like"/>
</dbReference>
<dbReference type="Pfam" id="PF13561">
    <property type="entry name" value="adh_short_C2"/>
    <property type="match status" value="1"/>
</dbReference>
<dbReference type="GO" id="GO:0016491">
    <property type="term" value="F:oxidoreductase activity"/>
    <property type="evidence" value="ECO:0007669"/>
    <property type="project" value="UniProtKB-KW"/>
</dbReference>
<dbReference type="SUPFAM" id="SSF51735">
    <property type="entry name" value="NAD(P)-binding Rossmann-fold domains"/>
    <property type="match status" value="1"/>
</dbReference>
<dbReference type="InterPro" id="IPR020904">
    <property type="entry name" value="Sc_DH/Rdtase_CS"/>
</dbReference>
<dbReference type="AlphaFoldDB" id="A0A1H4E4L4"/>
<dbReference type="PANTHER" id="PTHR43477">
    <property type="entry name" value="DIHYDROANTICAPSIN 7-DEHYDROGENASE"/>
    <property type="match status" value="1"/>
</dbReference>
<evidence type="ECO:0000256" key="1">
    <source>
        <dbReference type="ARBA" id="ARBA00006484"/>
    </source>
</evidence>
<dbReference type="FunFam" id="3.40.50.720:FF:000084">
    <property type="entry name" value="Short-chain dehydrogenase reductase"/>
    <property type="match status" value="1"/>
</dbReference>
<protein>
    <submittedName>
        <fullName evidence="3">3-oxoacyl-[acyl-carrier protein] reductase</fullName>
    </submittedName>
</protein>
<name>A0A1H4E4L4_9BACI</name>
<dbReference type="PROSITE" id="PS00061">
    <property type="entry name" value="ADH_SHORT"/>
    <property type="match status" value="1"/>
</dbReference>
<dbReference type="NCBIfam" id="NF005559">
    <property type="entry name" value="PRK07231.1"/>
    <property type="match status" value="1"/>
</dbReference>
<evidence type="ECO:0000256" key="2">
    <source>
        <dbReference type="ARBA" id="ARBA00023002"/>
    </source>
</evidence>
<dbReference type="RefSeq" id="WP_093045095.1">
    <property type="nucleotide sequence ID" value="NZ_FNQR01000008.1"/>
</dbReference>
<keyword evidence="4" id="KW-1185">Reference proteome</keyword>
<gene>
    <name evidence="3" type="ORF">SAMN05421743_108120</name>
</gene>
<dbReference type="PANTHER" id="PTHR43477:SF1">
    <property type="entry name" value="DIHYDROANTICAPSIN 7-DEHYDROGENASE"/>
    <property type="match status" value="1"/>
</dbReference>
<evidence type="ECO:0000313" key="3">
    <source>
        <dbReference type="EMBL" id="SEA79500.1"/>
    </source>
</evidence>
<accession>A0A1H4E4L4</accession>
<dbReference type="Proteomes" id="UP000198584">
    <property type="component" value="Unassembled WGS sequence"/>
</dbReference>
<comment type="similarity">
    <text evidence="1">Belongs to the short-chain dehydrogenases/reductases (SDR) family.</text>
</comment>
<evidence type="ECO:0000313" key="4">
    <source>
        <dbReference type="Proteomes" id="UP000198584"/>
    </source>
</evidence>
<proteinExistence type="inferred from homology"/>
<dbReference type="OrthoDB" id="286404at2"/>
<dbReference type="InterPro" id="IPR036291">
    <property type="entry name" value="NAD(P)-bd_dom_sf"/>
</dbReference>
<dbReference type="STRING" id="571932.SAMN05421743_108120"/>
<reference evidence="4" key="1">
    <citation type="submission" date="2016-10" db="EMBL/GenBank/DDBJ databases">
        <authorList>
            <person name="Varghese N."/>
            <person name="Submissions S."/>
        </authorList>
    </citation>
    <scope>NUCLEOTIDE SEQUENCE [LARGE SCALE GENOMIC DNA]</scope>
    <source>
        <strain evidence="4">CCM7597</strain>
    </source>
</reference>
<dbReference type="PRINTS" id="PR00080">
    <property type="entry name" value="SDRFAMILY"/>
</dbReference>
<dbReference type="EMBL" id="FNQR01000008">
    <property type="protein sequence ID" value="SEA79500.1"/>
    <property type="molecule type" value="Genomic_DNA"/>
</dbReference>
<dbReference type="Gene3D" id="3.40.50.720">
    <property type="entry name" value="NAD(P)-binding Rossmann-like Domain"/>
    <property type="match status" value="1"/>
</dbReference>
<sequence>MDFQNKTVVVTGANGGMGKVITERFLAEGAKVTALDLKINRLEELRDRYKESFIPLSVNLIDESEVNQAIASATDFMGGISVLVNTVGVAQAAANIEDVSLEEWDKIIRVNTTSLFLTSKAVVKSMKKQRSGVITNIASIAAERPRPGLNAYVASKGGALAFTKALAIELAEYKIRVNGINPGPSDTSMLGKFSPAGGNVDEVKDKTFMSSVPLGELVTPEDIAEAVMYLSSDRAKMVTGSVLNVDGGRGL</sequence>
<keyword evidence="2" id="KW-0560">Oxidoreductase</keyword>
<dbReference type="InterPro" id="IPR002347">
    <property type="entry name" value="SDR_fam"/>
</dbReference>
<dbReference type="GO" id="GO:0008206">
    <property type="term" value="P:bile acid metabolic process"/>
    <property type="evidence" value="ECO:0007669"/>
    <property type="project" value="UniProtKB-ARBA"/>
</dbReference>